<proteinExistence type="predicted"/>
<keyword evidence="2" id="KW-0489">Methyltransferase</keyword>
<dbReference type="GO" id="GO:0061542">
    <property type="term" value="F:3-demethylubiquinol 3-O-methyltransferase activity"/>
    <property type="evidence" value="ECO:0007669"/>
    <property type="project" value="UniProtKB-EC"/>
</dbReference>
<feature type="domain" description="Methyltransferase" evidence="1">
    <location>
        <begin position="41"/>
        <end position="129"/>
    </location>
</feature>
<dbReference type="GO" id="GO:0102208">
    <property type="term" value="F:2-polyprenyl-6-hydroxyphenol methylase activity"/>
    <property type="evidence" value="ECO:0007669"/>
    <property type="project" value="UniProtKB-EC"/>
</dbReference>
<dbReference type="SUPFAM" id="SSF53335">
    <property type="entry name" value="S-adenosyl-L-methionine-dependent methyltransferases"/>
    <property type="match status" value="1"/>
</dbReference>
<dbReference type="RefSeq" id="WP_386808218.1">
    <property type="nucleotide sequence ID" value="NZ_JBHTMV010000003.1"/>
</dbReference>
<gene>
    <name evidence="2" type="ORF">ACFQ5N_04865</name>
</gene>
<dbReference type="EC" id="2.1.1.64" evidence="2"/>
<accession>A0ABW3WN87</accession>
<protein>
    <submittedName>
        <fullName evidence="2">Class I SAM-dependent methyltransferase</fullName>
        <ecNumber evidence="2">2.1.1.222</ecNumber>
        <ecNumber evidence="2">2.1.1.64</ecNumber>
    </submittedName>
</protein>
<dbReference type="GO" id="GO:0032259">
    <property type="term" value="P:methylation"/>
    <property type="evidence" value="ECO:0007669"/>
    <property type="project" value="UniProtKB-KW"/>
</dbReference>
<dbReference type="Pfam" id="PF13649">
    <property type="entry name" value="Methyltransf_25"/>
    <property type="match status" value="1"/>
</dbReference>
<dbReference type="InterPro" id="IPR029063">
    <property type="entry name" value="SAM-dependent_MTases_sf"/>
</dbReference>
<evidence type="ECO:0000313" key="2">
    <source>
        <dbReference type="EMBL" id="MFD1293161.1"/>
    </source>
</evidence>
<keyword evidence="3" id="KW-1185">Reference proteome</keyword>
<evidence type="ECO:0000313" key="3">
    <source>
        <dbReference type="Proteomes" id="UP001597241"/>
    </source>
</evidence>
<keyword evidence="2" id="KW-0808">Transferase</keyword>
<name>A0ABW3WN87_9FLAO</name>
<dbReference type="EC" id="2.1.1.222" evidence="2"/>
<dbReference type="Gene3D" id="3.40.50.150">
    <property type="entry name" value="Vaccinia Virus protein VP39"/>
    <property type="match status" value="1"/>
</dbReference>
<organism evidence="2 3">
    <name type="scientific">Lutibacter holmesii</name>
    <dbReference type="NCBI Taxonomy" id="1137985"/>
    <lineage>
        <taxon>Bacteria</taxon>
        <taxon>Pseudomonadati</taxon>
        <taxon>Bacteroidota</taxon>
        <taxon>Flavobacteriia</taxon>
        <taxon>Flavobacteriales</taxon>
        <taxon>Flavobacteriaceae</taxon>
        <taxon>Lutibacter</taxon>
    </lineage>
</organism>
<evidence type="ECO:0000259" key="1">
    <source>
        <dbReference type="Pfam" id="PF13649"/>
    </source>
</evidence>
<dbReference type="EMBL" id="JBHTMV010000003">
    <property type="protein sequence ID" value="MFD1293161.1"/>
    <property type="molecule type" value="Genomic_DNA"/>
</dbReference>
<dbReference type="CDD" id="cd02440">
    <property type="entry name" value="AdoMet_MTases"/>
    <property type="match status" value="1"/>
</dbReference>
<reference evidence="3" key="1">
    <citation type="journal article" date="2019" name="Int. J. Syst. Evol. Microbiol.">
        <title>The Global Catalogue of Microorganisms (GCM) 10K type strain sequencing project: providing services to taxonomists for standard genome sequencing and annotation.</title>
        <authorList>
            <consortium name="The Broad Institute Genomics Platform"/>
            <consortium name="The Broad Institute Genome Sequencing Center for Infectious Disease"/>
            <person name="Wu L."/>
            <person name="Ma J."/>
        </authorList>
    </citation>
    <scope>NUCLEOTIDE SEQUENCE [LARGE SCALE GENOMIC DNA]</scope>
    <source>
        <strain evidence="3">CCUG 62221</strain>
    </source>
</reference>
<sequence>MKEFWDERYSEAGFAYGTEPNAYFEKIIKEQQLSGTILLPAEGEGRNAVFAAKMGLDVTCFDMSSQGKVKAQKLAKLNNVTINYKVGEFLEMDFKENSFDVIALIYAHFPPKVKSEYHKKLASYLKKDGVLILEGFSKKQFEINTEYKQSFGPKNMEMLYSKNEIQQDFSVLETVELSEEMVDLNEGIHHKGKGSVIRFIGKKKR</sequence>
<dbReference type="Proteomes" id="UP001597241">
    <property type="component" value="Unassembled WGS sequence"/>
</dbReference>
<comment type="caution">
    <text evidence="2">The sequence shown here is derived from an EMBL/GenBank/DDBJ whole genome shotgun (WGS) entry which is preliminary data.</text>
</comment>
<dbReference type="InterPro" id="IPR041698">
    <property type="entry name" value="Methyltransf_25"/>
</dbReference>